<keyword evidence="2" id="KW-1185">Reference proteome</keyword>
<comment type="caution">
    <text evidence="1">The sequence shown here is derived from an EMBL/GenBank/DDBJ whole genome shotgun (WGS) entry which is preliminary data.</text>
</comment>
<dbReference type="PANTHER" id="PTHR38710">
    <property type="entry name" value="WITH PUTATIVE URIDYL PYROPHOSPHORYLASE-RELATED"/>
    <property type="match status" value="1"/>
</dbReference>
<dbReference type="InterPro" id="IPR053034">
    <property type="entry name" value="Glucuronokinase-like"/>
</dbReference>
<dbReference type="PANTHER" id="PTHR38710:SF1">
    <property type="entry name" value="WITH PUTATIVE URIDYL PYROPHOSPHORYLASE-RELATED"/>
    <property type="match status" value="1"/>
</dbReference>
<sequence length="231" mass="26434">MPHVLIINTYVPRVNLAAILSIVFPSIASLKNRHHLLLISILASFLLLSDDSLPFVFCLNLLPTPPLSLSNPRQFDWRMKVTMEVYVCSWKLVKFIPNTAKNRGSIFTTTTFLFHMKLTSLVRHGYLVQCHCLQDRVAQVYGGLVYMDFDKDKMDKCRHGNYIELDTSLLPLFHLIYAENPSDSGKVHSTVRQRWLDGDKFIISSMEEAANLALDGKQLYLKKIILNLLPL</sequence>
<dbReference type="AlphaFoldDB" id="A0AAU9LU84"/>
<name>A0AAU9LU84_9ASTR</name>
<dbReference type="Proteomes" id="UP001157418">
    <property type="component" value="Unassembled WGS sequence"/>
</dbReference>
<reference evidence="1 2" key="1">
    <citation type="submission" date="2022-01" db="EMBL/GenBank/DDBJ databases">
        <authorList>
            <person name="Xiong W."/>
            <person name="Schranz E."/>
        </authorList>
    </citation>
    <scope>NUCLEOTIDE SEQUENCE [LARGE SCALE GENOMIC DNA]</scope>
</reference>
<protein>
    <submittedName>
        <fullName evidence="1">Uncharacterized protein</fullName>
    </submittedName>
</protein>
<evidence type="ECO:0000313" key="2">
    <source>
        <dbReference type="Proteomes" id="UP001157418"/>
    </source>
</evidence>
<dbReference type="EMBL" id="CAKMRJ010000113">
    <property type="protein sequence ID" value="CAH1417922.1"/>
    <property type="molecule type" value="Genomic_DNA"/>
</dbReference>
<evidence type="ECO:0000313" key="1">
    <source>
        <dbReference type="EMBL" id="CAH1417922.1"/>
    </source>
</evidence>
<accession>A0AAU9LU84</accession>
<gene>
    <name evidence="1" type="ORF">LVIROSA_LOCUS5562</name>
</gene>
<dbReference type="Gene3D" id="3.30.230.120">
    <property type="match status" value="1"/>
</dbReference>
<proteinExistence type="predicted"/>
<organism evidence="1 2">
    <name type="scientific">Lactuca virosa</name>
    <dbReference type="NCBI Taxonomy" id="75947"/>
    <lineage>
        <taxon>Eukaryota</taxon>
        <taxon>Viridiplantae</taxon>
        <taxon>Streptophyta</taxon>
        <taxon>Embryophyta</taxon>
        <taxon>Tracheophyta</taxon>
        <taxon>Spermatophyta</taxon>
        <taxon>Magnoliopsida</taxon>
        <taxon>eudicotyledons</taxon>
        <taxon>Gunneridae</taxon>
        <taxon>Pentapetalae</taxon>
        <taxon>asterids</taxon>
        <taxon>campanulids</taxon>
        <taxon>Asterales</taxon>
        <taxon>Asteraceae</taxon>
        <taxon>Cichorioideae</taxon>
        <taxon>Cichorieae</taxon>
        <taxon>Lactucinae</taxon>
        <taxon>Lactuca</taxon>
    </lineage>
</organism>